<dbReference type="GO" id="GO:0046656">
    <property type="term" value="P:folic acid biosynthetic process"/>
    <property type="evidence" value="ECO:0007669"/>
    <property type="project" value="UniProtKB-KW"/>
</dbReference>
<evidence type="ECO:0000256" key="1">
    <source>
        <dbReference type="ARBA" id="ARBA00000012"/>
    </source>
</evidence>
<evidence type="ECO:0000256" key="6">
    <source>
        <dbReference type="ARBA" id="ARBA00022723"/>
    </source>
</evidence>
<proteinExistence type="predicted"/>
<protein>
    <recommendedName>
        <fullName evidence="4">dihydropteroate synthase</fullName>
        <ecNumber evidence="4">2.5.1.15</ecNumber>
    </recommendedName>
</protein>
<gene>
    <name evidence="10" type="primary">folP</name>
    <name evidence="10" type="ORF">LS65_008640</name>
</gene>
<organism evidence="10 11">
    <name type="scientific">Helicobacter japonicus</name>
    <dbReference type="NCBI Taxonomy" id="425400"/>
    <lineage>
        <taxon>Bacteria</taxon>
        <taxon>Pseudomonadati</taxon>
        <taxon>Campylobacterota</taxon>
        <taxon>Epsilonproteobacteria</taxon>
        <taxon>Campylobacterales</taxon>
        <taxon>Helicobacteraceae</taxon>
        <taxon>Helicobacter</taxon>
    </lineage>
</organism>
<evidence type="ECO:0000256" key="4">
    <source>
        <dbReference type="ARBA" id="ARBA00012458"/>
    </source>
</evidence>
<dbReference type="InterPro" id="IPR006390">
    <property type="entry name" value="DHP_synth_dom"/>
</dbReference>
<dbReference type="Proteomes" id="UP000029707">
    <property type="component" value="Unassembled WGS sequence"/>
</dbReference>
<comment type="catalytic activity">
    <reaction evidence="1">
        <text>(7,8-dihydropterin-6-yl)methyl diphosphate + 4-aminobenzoate = 7,8-dihydropteroate + diphosphate</text>
        <dbReference type="Rhea" id="RHEA:19949"/>
        <dbReference type="ChEBI" id="CHEBI:17836"/>
        <dbReference type="ChEBI" id="CHEBI:17839"/>
        <dbReference type="ChEBI" id="CHEBI:33019"/>
        <dbReference type="ChEBI" id="CHEBI:72950"/>
        <dbReference type="EC" id="2.5.1.15"/>
    </reaction>
</comment>
<dbReference type="GO" id="GO:0005829">
    <property type="term" value="C:cytosol"/>
    <property type="evidence" value="ECO:0007669"/>
    <property type="project" value="TreeGrafter"/>
</dbReference>
<evidence type="ECO:0000313" key="11">
    <source>
        <dbReference type="Proteomes" id="UP000029707"/>
    </source>
</evidence>
<comment type="cofactor">
    <cofactor evidence="2">
        <name>Mg(2+)</name>
        <dbReference type="ChEBI" id="CHEBI:18420"/>
    </cofactor>
</comment>
<keyword evidence="8" id="KW-0289">Folate biosynthesis</keyword>
<evidence type="ECO:0000313" key="10">
    <source>
        <dbReference type="EMBL" id="TLD99985.1"/>
    </source>
</evidence>
<accession>A0A4U8TIV6</accession>
<dbReference type="NCBIfam" id="TIGR01496">
    <property type="entry name" value="DHPS"/>
    <property type="match status" value="1"/>
</dbReference>
<dbReference type="InterPro" id="IPR011005">
    <property type="entry name" value="Dihydropteroate_synth-like_sf"/>
</dbReference>
<comment type="caution">
    <text evidence="10">The sequence shown here is derived from an EMBL/GenBank/DDBJ whole genome shotgun (WGS) entry which is preliminary data.</text>
</comment>
<dbReference type="PIRSF" id="PIRSF000501">
    <property type="entry name" value="DHPS_Campy_prd"/>
    <property type="match status" value="1"/>
</dbReference>
<keyword evidence="5 10" id="KW-0808">Transferase</keyword>
<keyword evidence="7" id="KW-0460">Magnesium</keyword>
<dbReference type="Pfam" id="PF00809">
    <property type="entry name" value="Pterin_bind"/>
    <property type="match status" value="1"/>
</dbReference>
<evidence type="ECO:0000256" key="3">
    <source>
        <dbReference type="ARBA" id="ARBA00004763"/>
    </source>
</evidence>
<feature type="domain" description="Pterin-binding" evidence="9">
    <location>
        <begin position="96"/>
        <end position="349"/>
    </location>
</feature>
<evidence type="ECO:0000256" key="5">
    <source>
        <dbReference type="ARBA" id="ARBA00022679"/>
    </source>
</evidence>
<name>A0A4U8TIV6_9HELI</name>
<dbReference type="Gene3D" id="3.20.20.20">
    <property type="entry name" value="Dihydropteroate synthase-like"/>
    <property type="match status" value="1"/>
</dbReference>
<evidence type="ECO:0000256" key="8">
    <source>
        <dbReference type="ARBA" id="ARBA00022909"/>
    </source>
</evidence>
<dbReference type="PROSITE" id="PS00793">
    <property type="entry name" value="DHPS_2"/>
    <property type="match status" value="1"/>
</dbReference>
<dbReference type="EC" id="2.5.1.15" evidence="4"/>
<dbReference type="PANTHER" id="PTHR20941">
    <property type="entry name" value="FOLATE SYNTHESIS PROTEINS"/>
    <property type="match status" value="1"/>
</dbReference>
<sequence>MNKKARILSFEIKDLSFEAMNILKQEALSAGGDCATPRGCITHKGEHIALLFGTQNQIEKMLPKLAIQPFGLKTLKKQLESYIISYPTFTSLSHQKAIMAIINITPDSFYESSRKDTQGAIHRINTLMQKEVAMIDIGAASSRPGSELIEPNEEIARLKDIVEYITTHQLYKTKDFSIDTYNAETADYALSHGFKIINDVSGFSQTQMVEIAAKHKAQVILMHTKGTPKIMQNLTDSYTHLFSDMDTFFTDKIATLTQAGIEEIILDIGFGFAKDREQNIALIQHLEHFSHFGLPLLVGASRKNTIGEITGKHTQDRLAGTLGLHLYALQNGANILRVHDEDEHIDILKIYKEMQ</sequence>
<keyword evidence="11" id="KW-1185">Reference proteome</keyword>
<dbReference type="CDD" id="cd00739">
    <property type="entry name" value="DHPS"/>
    <property type="match status" value="1"/>
</dbReference>
<dbReference type="OrthoDB" id="9811744at2"/>
<dbReference type="GO" id="GO:0046872">
    <property type="term" value="F:metal ion binding"/>
    <property type="evidence" value="ECO:0007669"/>
    <property type="project" value="UniProtKB-KW"/>
</dbReference>
<evidence type="ECO:0000256" key="7">
    <source>
        <dbReference type="ARBA" id="ARBA00022842"/>
    </source>
</evidence>
<evidence type="ECO:0000256" key="2">
    <source>
        <dbReference type="ARBA" id="ARBA00001946"/>
    </source>
</evidence>
<dbReference type="EMBL" id="JRMQ02000015">
    <property type="protein sequence ID" value="TLD99985.1"/>
    <property type="molecule type" value="Genomic_DNA"/>
</dbReference>
<dbReference type="AlphaFoldDB" id="A0A4U8TIV6"/>
<dbReference type="InterPro" id="IPR000489">
    <property type="entry name" value="Pterin-binding_dom"/>
</dbReference>
<evidence type="ECO:0000259" key="9">
    <source>
        <dbReference type="PROSITE" id="PS50972"/>
    </source>
</evidence>
<dbReference type="GO" id="GO:0004156">
    <property type="term" value="F:dihydropteroate synthase activity"/>
    <property type="evidence" value="ECO:0007669"/>
    <property type="project" value="UniProtKB-EC"/>
</dbReference>
<dbReference type="GO" id="GO:0046654">
    <property type="term" value="P:tetrahydrofolate biosynthetic process"/>
    <property type="evidence" value="ECO:0007669"/>
    <property type="project" value="TreeGrafter"/>
</dbReference>
<reference evidence="10 11" key="1">
    <citation type="journal article" date="2014" name="Genome Announc.">
        <title>Draft genome sequences of eight enterohepatic helicobacter species isolated from both laboratory and wild rodents.</title>
        <authorList>
            <person name="Sheh A."/>
            <person name="Shen Z."/>
            <person name="Fox J.G."/>
        </authorList>
    </citation>
    <scope>NUCLEOTIDE SEQUENCE [LARGE SCALE GENOMIC DNA]</scope>
    <source>
        <strain evidence="10 11">MIT 01-6451</strain>
    </source>
</reference>
<keyword evidence="6" id="KW-0479">Metal-binding</keyword>
<dbReference type="InterPro" id="IPR045031">
    <property type="entry name" value="DHP_synth-like"/>
</dbReference>
<dbReference type="STRING" id="425400.LS65_04600"/>
<dbReference type="PROSITE" id="PS50972">
    <property type="entry name" value="PTERIN_BINDING"/>
    <property type="match status" value="1"/>
</dbReference>
<comment type="pathway">
    <text evidence="3">Cofactor biosynthesis; tetrahydrofolate biosynthesis; 7,8-dihydrofolate from 2-amino-4-hydroxy-6-hydroxymethyl-7,8-dihydropteridine diphosphate and 4-aminobenzoate: step 1/2.</text>
</comment>
<dbReference type="InterPro" id="IPR016227">
    <property type="entry name" value="Dihydropteroate_synthase_prd"/>
</dbReference>
<dbReference type="SUPFAM" id="SSF51717">
    <property type="entry name" value="Dihydropteroate synthetase-like"/>
    <property type="match status" value="1"/>
</dbReference>
<dbReference type="PANTHER" id="PTHR20941:SF1">
    <property type="entry name" value="FOLIC ACID SYNTHESIS PROTEIN FOL1"/>
    <property type="match status" value="1"/>
</dbReference>